<evidence type="ECO:0000313" key="3">
    <source>
        <dbReference type="Proteomes" id="UP000179807"/>
    </source>
</evidence>
<dbReference type="GO" id="GO:0000159">
    <property type="term" value="C:protein phosphatase type 2A complex"/>
    <property type="evidence" value="ECO:0007669"/>
    <property type="project" value="InterPro"/>
</dbReference>
<protein>
    <recommendedName>
        <fullName evidence="4">Phosphoprotein phosphatase</fullName>
    </recommendedName>
</protein>
<dbReference type="Proteomes" id="UP000179807">
    <property type="component" value="Unassembled WGS sequence"/>
</dbReference>
<evidence type="ECO:0008006" key="4">
    <source>
        <dbReference type="Google" id="ProtNLM"/>
    </source>
</evidence>
<organism evidence="2 3">
    <name type="scientific">Tritrichomonas foetus</name>
    <dbReference type="NCBI Taxonomy" id="1144522"/>
    <lineage>
        <taxon>Eukaryota</taxon>
        <taxon>Metamonada</taxon>
        <taxon>Parabasalia</taxon>
        <taxon>Tritrichomonadida</taxon>
        <taxon>Tritrichomonadidae</taxon>
        <taxon>Tritrichomonas</taxon>
    </lineage>
</organism>
<dbReference type="InterPro" id="IPR002554">
    <property type="entry name" value="PP2A_B56"/>
</dbReference>
<sequence length="608" mass="69770">MDQKKKFNFLLRKLIDNKKSRKKSLKKIISLRKSYEIKISRRIKMEEEAISLSQIAKVAYNHRSGKIKAPQSELQELSSTSTVFSSCIFSDGETLFFEAKPSLLTLDDADISSRFQKRARQLCQLCNFSSDQIHVDEKMVKAAMINDFSLACANTIFVSKLNENDYKALYRAFRKNVIRTTPLPPAEWFAPVSLDFTTNKIQESAWPHISLFYDLMYHFLTNRQFKCEFCKDETLKIVRKLPPLFNCPDAREREKLKNIFFLFYRNFPFHRNDFRSAIANYVYSSVECGFIGIADLLSIFIPIFTSLSVESAQQEFISAILPFHKVPYLHHFFPTLYVIATTVVASLPHLTPLLFDYLLSIWPQTSPQKTILFLTEIEGIISLSPKEIVAQIIMPITLVMRRSILDANLSVVERTFVLWECEKLRDLLIENAVSTFPILLPPTLKVANSHWSSDLQSLANSVLQLMQTTKPEYFSQCKKDIFFDVGKKKGMVWHEFVSYAKNMSPQEKDKARNDILQYFPECKVSKDLPALSLNMTSLSTTQVKPLKPKIIKSGQHKPKVPSVGSYKPKHGEPILPNVNKKNLGNLIGSGLTSIKKPCQVPRIHSRPR</sequence>
<dbReference type="PANTHER" id="PTHR10257">
    <property type="entry name" value="SERINE/THREONINE PROTEIN PHOSPHATASE 2A PP2A REGULATORY SUBUNIT B"/>
    <property type="match status" value="1"/>
</dbReference>
<dbReference type="VEuPathDB" id="TrichDB:TRFO_24691"/>
<evidence type="ECO:0000313" key="2">
    <source>
        <dbReference type="EMBL" id="OHT07047.1"/>
    </source>
</evidence>
<dbReference type="PANTHER" id="PTHR10257:SF3">
    <property type="entry name" value="SERINE_THREONINE-PROTEIN PHOSPHATASE 2A 56 KDA REGULATORY SUBUNIT GAMMA ISOFORM"/>
    <property type="match status" value="1"/>
</dbReference>
<keyword evidence="3" id="KW-1185">Reference proteome</keyword>
<comment type="caution">
    <text evidence="2">The sequence shown here is derived from an EMBL/GenBank/DDBJ whole genome shotgun (WGS) entry which is preliminary data.</text>
</comment>
<feature type="region of interest" description="Disordered" evidence="1">
    <location>
        <begin position="552"/>
        <end position="578"/>
    </location>
</feature>
<reference evidence="2" key="1">
    <citation type="submission" date="2016-10" db="EMBL/GenBank/DDBJ databases">
        <authorList>
            <person name="Benchimol M."/>
            <person name="Almeida L.G."/>
            <person name="Vasconcelos A.T."/>
            <person name="Perreira-Neves A."/>
            <person name="Rosa I.A."/>
            <person name="Tasca T."/>
            <person name="Bogo M.R."/>
            <person name="de Souza W."/>
        </authorList>
    </citation>
    <scope>NUCLEOTIDE SEQUENCE [LARGE SCALE GENOMIC DNA]</scope>
    <source>
        <strain evidence="2">K</strain>
    </source>
</reference>
<dbReference type="AlphaFoldDB" id="A0A1J4K6R2"/>
<accession>A0A1J4K6R2</accession>
<dbReference type="Pfam" id="PF01603">
    <property type="entry name" value="B56"/>
    <property type="match status" value="1"/>
</dbReference>
<proteinExistence type="predicted"/>
<dbReference type="GO" id="GO:0019888">
    <property type="term" value="F:protein phosphatase regulator activity"/>
    <property type="evidence" value="ECO:0007669"/>
    <property type="project" value="InterPro"/>
</dbReference>
<evidence type="ECO:0000256" key="1">
    <source>
        <dbReference type="SAM" id="MobiDB-lite"/>
    </source>
</evidence>
<gene>
    <name evidence="2" type="ORF">TRFO_24691</name>
</gene>
<dbReference type="EMBL" id="MLAK01000706">
    <property type="protein sequence ID" value="OHT07047.1"/>
    <property type="molecule type" value="Genomic_DNA"/>
</dbReference>
<dbReference type="RefSeq" id="XP_068360183.1">
    <property type="nucleotide sequence ID" value="XM_068503901.1"/>
</dbReference>
<name>A0A1J4K6R2_9EUKA</name>
<dbReference type="Gene3D" id="1.25.10.10">
    <property type="entry name" value="Leucine-rich Repeat Variant"/>
    <property type="match status" value="1"/>
</dbReference>
<dbReference type="InterPro" id="IPR011989">
    <property type="entry name" value="ARM-like"/>
</dbReference>
<dbReference type="SUPFAM" id="SSF48371">
    <property type="entry name" value="ARM repeat"/>
    <property type="match status" value="1"/>
</dbReference>
<dbReference type="GO" id="GO:0007165">
    <property type="term" value="P:signal transduction"/>
    <property type="evidence" value="ECO:0007669"/>
    <property type="project" value="InterPro"/>
</dbReference>
<dbReference type="GeneID" id="94838605"/>
<dbReference type="OrthoDB" id="10264446at2759"/>
<dbReference type="InterPro" id="IPR016024">
    <property type="entry name" value="ARM-type_fold"/>
</dbReference>